<reference evidence="2 3" key="2">
    <citation type="journal article" date="2023" name="Plant Pathol.">
        <title>Dismantling and reorganizing Pseudomonas marginalis sensu#lato.</title>
        <authorList>
            <person name="Sawada H."/>
            <person name="Fujikawa T."/>
            <person name="Satou M."/>
        </authorList>
    </citation>
    <scope>NUCLEOTIDE SEQUENCE [LARGE SCALE GENOMIC DNA]</scope>
    <source>
        <strain evidence="2 3">MAFF 212408</strain>
    </source>
</reference>
<dbReference type="RefSeq" id="WP_152745171.1">
    <property type="nucleotide sequence ID" value="NZ_VUAZ01000003.1"/>
</dbReference>
<accession>A0A5N7KGP6</accession>
<evidence type="ECO:0000313" key="2">
    <source>
        <dbReference type="EMBL" id="MPR00761.1"/>
    </source>
</evidence>
<sequence length="318" mass="34952">MKFIVFVLLVSASTFLFAGKVLPQHESCTVGQDNANSCDVVLDSGGFLIEGVSGHKLSVVSENTGMMSANSLYKYSDRYILEHLDFSSSQARQWIIFDYIDRKIVIDRVYSFSQALSSKSVLLWYGYECRGSGEAAVHNNDVAFSDAVVAAFCGEATQDNLRVKRGAADSADGDALNLDIPVYRNKKIVGEASYFFFDSDKPDLFQMACYLNCALSSRHPATTYIGRVSKSAWFVSQLIEQGCNSRGAYSYRTSQQKIVLGGCIGAGKVNLIEFSSGKASERAEFSGSSDGEGYRGEWVSKSGDNKRFAFFMYPSTVF</sequence>
<keyword evidence="1" id="KW-0732">Signal</keyword>
<feature type="signal peptide" evidence="1">
    <location>
        <begin position="1"/>
        <end position="18"/>
    </location>
</feature>
<protein>
    <submittedName>
        <fullName evidence="2">Uncharacterized protein</fullName>
    </submittedName>
</protein>
<reference evidence="2 3" key="1">
    <citation type="journal article" date="2020" name="Int. J. Syst. Evol. Microbiol.">
        <title>Pseudomonas kitaguniensis sp. nov., a pathogen causing bacterial rot of Welsh onion in Japan.</title>
        <authorList>
            <person name="Sawada H."/>
            <person name="Fujikawa T."/>
            <person name="Nishiwaki Y."/>
            <person name="Horita H."/>
        </authorList>
    </citation>
    <scope>NUCLEOTIDE SEQUENCE [LARGE SCALE GENOMIC DNA]</scope>
    <source>
        <strain evidence="2 3">MAFF 212408</strain>
    </source>
</reference>
<comment type="caution">
    <text evidence="2">The sequence shown here is derived from an EMBL/GenBank/DDBJ whole genome shotgun (WGS) entry which is preliminary data.</text>
</comment>
<dbReference type="Proteomes" id="UP000326112">
    <property type="component" value="Unassembled WGS sequence"/>
</dbReference>
<evidence type="ECO:0000256" key="1">
    <source>
        <dbReference type="SAM" id="SignalP"/>
    </source>
</evidence>
<gene>
    <name evidence="2" type="ORF">F0169_00960</name>
</gene>
<keyword evidence="3" id="KW-1185">Reference proteome</keyword>
<organism evidence="2 3">
    <name type="scientific">Pseudomonas kitaguniensis</name>
    <dbReference type="NCBI Taxonomy" id="2607908"/>
    <lineage>
        <taxon>Bacteria</taxon>
        <taxon>Pseudomonadati</taxon>
        <taxon>Pseudomonadota</taxon>
        <taxon>Gammaproteobacteria</taxon>
        <taxon>Pseudomonadales</taxon>
        <taxon>Pseudomonadaceae</taxon>
        <taxon>Pseudomonas</taxon>
    </lineage>
</organism>
<name>A0A5N7KGP6_9PSED</name>
<dbReference type="EMBL" id="VUAZ01000003">
    <property type="protein sequence ID" value="MPR00761.1"/>
    <property type="molecule type" value="Genomic_DNA"/>
</dbReference>
<feature type="chain" id="PRO_5046333848" evidence="1">
    <location>
        <begin position="19"/>
        <end position="318"/>
    </location>
</feature>
<proteinExistence type="predicted"/>
<evidence type="ECO:0000313" key="3">
    <source>
        <dbReference type="Proteomes" id="UP000326112"/>
    </source>
</evidence>